<dbReference type="Pfam" id="PF04326">
    <property type="entry name" value="SLFN_AlbA_2"/>
    <property type="match status" value="1"/>
</dbReference>
<dbReference type="Proteomes" id="UP001152598">
    <property type="component" value="Unassembled WGS sequence"/>
</dbReference>
<dbReference type="InterPro" id="IPR038461">
    <property type="entry name" value="Schlafen_AlbA_2_dom_sf"/>
</dbReference>
<accession>A0AAP3Z2U6</accession>
<dbReference type="InterPro" id="IPR036388">
    <property type="entry name" value="WH-like_DNA-bd_sf"/>
</dbReference>
<dbReference type="Gene3D" id="3.30.565.60">
    <property type="match status" value="1"/>
</dbReference>
<reference evidence="2" key="2">
    <citation type="journal article" date="2023" name="Food Microbiol.">
        <title>Evaluation of the fermentation potential of lactic acid bacteria isolated from herbs, fruits and vegetables as starter cultures in nut-based milk alternatives.</title>
        <authorList>
            <person name="Huang W."/>
            <person name="Dong A."/>
            <person name="Pham H.T."/>
            <person name="Zhou C."/>
            <person name="Huo Z."/>
            <person name="Watjen A.P."/>
            <person name="Prakash S."/>
            <person name="Bang-Berthelsen C.H."/>
            <person name="Turner M.S."/>
        </authorList>
    </citation>
    <scope>NUCLEOTIDE SEQUENCE</scope>
    <source>
        <strain evidence="2">54</strain>
    </source>
</reference>
<evidence type="ECO:0000259" key="1">
    <source>
        <dbReference type="Pfam" id="PF04326"/>
    </source>
</evidence>
<proteinExistence type="predicted"/>
<reference evidence="2" key="1">
    <citation type="submission" date="2022-10" db="EMBL/GenBank/DDBJ databases">
        <authorList>
            <person name="Turner M.S."/>
            <person name="Huang W."/>
        </authorList>
    </citation>
    <scope>NUCLEOTIDE SEQUENCE</scope>
    <source>
        <strain evidence="2">54</strain>
    </source>
</reference>
<dbReference type="PANTHER" id="PTHR30595:SF6">
    <property type="entry name" value="SCHLAFEN ALBA-2 DOMAIN-CONTAINING PROTEIN"/>
    <property type="match status" value="1"/>
</dbReference>
<name>A0AAP3Z2U6_9LACT</name>
<dbReference type="PANTHER" id="PTHR30595">
    <property type="entry name" value="GLPR-RELATED TRANSCRIPTIONAL REPRESSOR"/>
    <property type="match status" value="1"/>
</dbReference>
<comment type="caution">
    <text evidence="2">The sequence shown here is derived from an EMBL/GenBank/DDBJ whole genome shotgun (WGS) entry which is preliminary data.</text>
</comment>
<dbReference type="RefSeq" id="WP_278228449.1">
    <property type="nucleotide sequence ID" value="NZ_JAOWLV010000007.1"/>
</dbReference>
<organism evidence="2 3">
    <name type="scientific">Lactococcus lactis</name>
    <dbReference type="NCBI Taxonomy" id="1358"/>
    <lineage>
        <taxon>Bacteria</taxon>
        <taxon>Bacillati</taxon>
        <taxon>Bacillota</taxon>
        <taxon>Bacilli</taxon>
        <taxon>Lactobacillales</taxon>
        <taxon>Streptococcaceae</taxon>
        <taxon>Lactococcus</taxon>
    </lineage>
</organism>
<dbReference type="Pfam" id="PF13749">
    <property type="entry name" value="HATPase_c_4"/>
    <property type="match status" value="1"/>
</dbReference>
<sequence length="501" mass="57113">MKIIDKDYDKNENMILDESGFIEYKSSKTNLSKSLWDSISAFANTKGGTIFLGITEKIDAQGKKIYPIEGIDNPQVQEEKLSQQVADQHMLSYNSVEFFGIETTPSGKSFIKIVVAEAPDSKKPVFIKGKDSKVVAFVRVGSGDKIAKDEELKALIRNQSNELDVGVLNNYSIDDLDKTSIIDYRRRVESNPKFEHYQEFSLEEFLDNVGVIATNRDSGLKGITIGGLLFFGKHFAILQKFPHFQMDLFDRRSDERWLNRISTFNDDLNVYQFFMQSYDYLQGIPKSPFMLDENQARIEVGGLLRVALREALLNVIMHSDYFSEEHATINIFWDYFDFVNAGTMKIPIENFFTTNDSKTRNPVISKLLKLMGFGELAGTGGEQIFNAARRAKLKLPAIESNLEKTKLRIWTIDFVDAAHDLNEYESVVLKLLTKTMLPISGKEIREKTGLSVYYARESLNSLIEKGYVEILGNKRSTRYQLKQSLEQQIASIKQLASDLKF</sequence>
<dbReference type="EMBL" id="JAOWLV010000007">
    <property type="protein sequence ID" value="MDG4977309.1"/>
    <property type="molecule type" value="Genomic_DNA"/>
</dbReference>
<dbReference type="SUPFAM" id="SSF46785">
    <property type="entry name" value="Winged helix' DNA-binding domain"/>
    <property type="match status" value="1"/>
</dbReference>
<protein>
    <submittedName>
        <fullName evidence="2">DNA binding domain-containing protein</fullName>
    </submittedName>
</protein>
<dbReference type="AlphaFoldDB" id="A0AAP3Z2U6"/>
<dbReference type="Gene3D" id="1.10.10.10">
    <property type="entry name" value="Winged helix-like DNA-binding domain superfamily/Winged helix DNA-binding domain"/>
    <property type="match status" value="1"/>
</dbReference>
<dbReference type="InterPro" id="IPR038475">
    <property type="entry name" value="RecG_C_sf"/>
</dbReference>
<evidence type="ECO:0000313" key="3">
    <source>
        <dbReference type="Proteomes" id="UP001152598"/>
    </source>
</evidence>
<dbReference type="InterPro" id="IPR007421">
    <property type="entry name" value="Schlafen_AlbA_2_dom"/>
</dbReference>
<evidence type="ECO:0000313" key="2">
    <source>
        <dbReference type="EMBL" id="MDG4977309.1"/>
    </source>
</evidence>
<dbReference type="InterPro" id="IPR036390">
    <property type="entry name" value="WH_DNA-bd_sf"/>
</dbReference>
<dbReference type="Gene3D" id="3.30.950.30">
    <property type="entry name" value="Schlafen, AAA domain"/>
    <property type="match status" value="1"/>
</dbReference>
<gene>
    <name evidence="2" type="ORF">OGZ50_11270</name>
</gene>
<feature type="domain" description="Schlafen AlbA-2" evidence="1">
    <location>
        <begin position="18"/>
        <end position="146"/>
    </location>
</feature>